<gene>
    <name evidence="2" type="ORF">NIIDNTM18_32980</name>
</gene>
<name>A0A6S6PBE8_9MYCO</name>
<dbReference type="Proteomes" id="UP000515734">
    <property type="component" value="Chromosome"/>
</dbReference>
<accession>A0A6S6PBE8</accession>
<reference evidence="2 3" key="1">
    <citation type="submission" date="2020-07" db="EMBL/GenBank/DDBJ databases">
        <title>Complete genome sequence of Mycolicibacterium litorale like strain isolated from cardiac implantable electronic device infection.</title>
        <authorList>
            <person name="Fukano H."/>
            <person name="Miyama H."/>
            <person name="Hoshino Y."/>
        </authorList>
    </citation>
    <scope>NUCLEOTIDE SEQUENCE [LARGE SCALE GENOMIC DNA]</scope>
    <source>
        <strain evidence="2 3">NIIDNTM18</strain>
    </source>
</reference>
<dbReference type="EMBL" id="AP023287">
    <property type="protein sequence ID" value="BCI54020.1"/>
    <property type="molecule type" value="Genomic_DNA"/>
</dbReference>
<evidence type="ECO:0000313" key="3">
    <source>
        <dbReference type="Proteomes" id="UP000515734"/>
    </source>
</evidence>
<protein>
    <submittedName>
        <fullName evidence="2">Uncharacterized protein</fullName>
    </submittedName>
</protein>
<dbReference type="AlphaFoldDB" id="A0A6S6PBE8"/>
<proteinExistence type="predicted"/>
<feature type="region of interest" description="Disordered" evidence="1">
    <location>
        <begin position="80"/>
        <end position="118"/>
    </location>
</feature>
<sequence>MGIVGEWDVRIKTPIGSLCVAYQFIQGVGSLRGSATSRSETVPLHDIVVDGARATWRQSVTKPMRLHLAFDVAVDGDRMTGHSQAGRLPRSPVTGVRRGQLPPNPGGAGTNGSPGIVV</sequence>
<organism evidence="2 3">
    <name type="scientific">Mycolicibacterium litorale</name>
    <dbReference type="NCBI Taxonomy" id="758802"/>
    <lineage>
        <taxon>Bacteria</taxon>
        <taxon>Bacillati</taxon>
        <taxon>Actinomycetota</taxon>
        <taxon>Actinomycetes</taxon>
        <taxon>Mycobacteriales</taxon>
        <taxon>Mycobacteriaceae</taxon>
        <taxon>Mycolicibacterium</taxon>
    </lineage>
</organism>
<evidence type="ECO:0000256" key="1">
    <source>
        <dbReference type="SAM" id="MobiDB-lite"/>
    </source>
</evidence>
<dbReference type="RefSeq" id="WP_185296438.1">
    <property type="nucleotide sequence ID" value="NZ_AP023287.1"/>
</dbReference>
<evidence type="ECO:0000313" key="2">
    <source>
        <dbReference type="EMBL" id="BCI54020.1"/>
    </source>
</evidence>